<dbReference type="SUPFAM" id="SSF143011">
    <property type="entry name" value="RelE-like"/>
    <property type="match status" value="1"/>
</dbReference>
<organism evidence="2 3">
    <name type="scientific">Mesorhizobium qingshengii</name>
    <dbReference type="NCBI Taxonomy" id="1165689"/>
    <lineage>
        <taxon>Bacteria</taxon>
        <taxon>Pseudomonadati</taxon>
        <taxon>Pseudomonadota</taxon>
        <taxon>Alphaproteobacteria</taxon>
        <taxon>Hyphomicrobiales</taxon>
        <taxon>Phyllobacteriaceae</taxon>
        <taxon>Mesorhizobium</taxon>
    </lineage>
</organism>
<dbReference type="OrthoDB" id="129742at2"/>
<proteinExistence type="predicted"/>
<sequence length="84" mass="10089">MNHVASPSFWEAYEKLPSPIRAKADRRFVRLRSDPFHPSLRFKQVGRYWSARVDDNYRAVAIRDNEDVIWFWIGTHADYDHLLK</sequence>
<dbReference type="Proteomes" id="UP000198588">
    <property type="component" value="Unassembled WGS sequence"/>
</dbReference>
<dbReference type="InterPro" id="IPR035093">
    <property type="entry name" value="RelE/ParE_toxin_dom_sf"/>
</dbReference>
<dbReference type="Pfam" id="PF24732">
    <property type="entry name" value="ParE_like"/>
    <property type="match status" value="1"/>
</dbReference>
<name>A0A1G5YHN4_9HYPH</name>
<protein>
    <recommendedName>
        <fullName evidence="1">ParE-like toxin domain-containing protein</fullName>
    </recommendedName>
</protein>
<dbReference type="RefSeq" id="WP_091579306.1">
    <property type="nucleotide sequence ID" value="NZ_FMXM01000009.1"/>
</dbReference>
<dbReference type="STRING" id="1165689.SAMN02927914_03329"/>
<gene>
    <name evidence="2" type="ORF">SAMN02927914_03329</name>
</gene>
<dbReference type="EMBL" id="FMXM01000009">
    <property type="protein sequence ID" value="SDA81902.1"/>
    <property type="molecule type" value="Genomic_DNA"/>
</dbReference>
<reference evidence="2 3" key="1">
    <citation type="submission" date="2016-10" db="EMBL/GenBank/DDBJ databases">
        <authorList>
            <person name="de Groot N.N."/>
        </authorList>
    </citation>
    <scope>NUCLEOTIDE SEQUENCE [LARGE SCALE GENOMIC DNA]</scope>
    <source>
        <strain evidence="2 3">CGMCC 1.12097</strain>
    </source>
</reference>
<evidence type="ECO:0000259" key="1">
    <source>
        <dbReference type="Pfam" id="PF24732"/>
    </source>
</evidence>
<accession>A0A1G5YHN4</accession>
<evidence type="ECO:0000313" key="3">
    <source>
        <dbReference type="Proteomes" id="UP000198588"/>
    </source>
</evidence>
<evidence type="ECO:0000313" key="2">
    <source>
        <dbReference type="EMBL" id="SDA81902.1"/>
    </source>
</evidence>
<feature type="domain" description="ParE-like toxin" evidence="1">
    <location>
        <begin position="20"/>
        <end position="80"/>
    </location>
</feature>
<dbReference type="AlphaFoldDB" id="A0A1G5YHN4"/>
<dbReference type="InterPro" id="IPR056925">
    <property type="entry name" value="ParE-like"/>
</dbReference>